<feature type="domain" description="Integrase catalytic" evidence="1">
    <location>
        <begin position="267"/>
        <end position="423"/>
    </location>
</feature>
<dbReference type="InterPro" id="IPR036397">
    <property type="entry name" value="RNaseH_sf"/>
</dbReference>
<dbReference type="PANTHER" id="PTHR48475:SF1">
    <property type="entry name" value="RNASE H TYPE-1 DOMAIN-CONTAINING PROTEIN"/>
    <property type="match status" value="1"/>
</dbReference>
<dbReference type="InterPro" id="IPR012337">
    <property type="entry name" value="RNaseH-like_sf"/>
</dbReference>
<evidence type="ECO:0000313" key="2">
    <source>
        <dbReference type="EMBL" id="CAN69379.1"/>
    </source>
</evidence>
<dbReference type="GO" id="GO:0015074">
    <property type="term" value="P:DNA integration"/>
    <property type="evidence" value="ECO:0007669"/>
    <property type="project" value="InterPro"/>
</dbReference>
<dbReference type="InterPro" id="IPR001584">
    <property type="entry name" value="Integrase_cat-core"/>
</dbReference>
<proteinExistence type="predicted"/>
<organism evidence="2">
    <name type="scientific">Vitis vinifera</name>
    <name type="common">Grape</name>
    <dbReference type="NCBI Taxonomy" id="29760"/>
    <lineage>
        <taxon>Eukaryota</taxon>
        <taxon>Viridiplantae</taxon>
        <taxon>Streptophyta</taxon>
        <taxon>Embryophyta</taxon>
        <taxon>Tracheophyta</taxon>
        <taxon>Spermatophyta</taxon>
        <taxon>Magnoliopsida</taxon>
        <taxon>eudicotyledons</taxon>
        <taxon>Gunneridae</taxon>
        <taxon>Pentapetalae</taxon>
        <taxon>rosids</taxon>
        <taxon>Vitales</taxon>
        <taxon>Vitaceae</taxon>
        <taxon>Viteae</taxon>
        <taxon>Vitis</taxon>
    </lineage>
</organism>
<sequence length="423" mass="47487">MAETTKLLIHALGTFPGNLNSKELKVQTRSARFRRCSKRAAKSLRSKWLISHRCEVVFQLAVFGFQRDGKLQGEIHSTVQKGCEIISQQKGDFAALCKILLSAWSDRFLFASSPCILYLLMAKDFKALVLHVSELSIALPWIPNNSPQSQIALKSIRGSIVADHLASLAISDGKAIDDDFPYEAIAAVTSFSGWRMYFDAAANHFGHGIYVLLISPHGDHIPRSIRLGFSYQHPTTNNIVEYETCILGLETTDCASIDQVMRGVHTGVCGPHMGRHMLALWGIDIIGKISLKFSSCHEFILVAIDYFTKWVEATSYARLMSFGFTSFIISHIICHYGVPHELISYKGVHFRVEVDTLLQRYGATPYFLVYGMEVVLPVEIEMGSLRVALEQQILEANWAQAQLDQLNLLDERRLRAVDHVHAY</sequence>
<dbReference type="Gene3D" id="3.30.420.10">
    <property type="entry name" value="Ribonuclease H-like superfamily/Ribonuclease H"/>
    <property type="match status" value="1"/>
</dbReference>
<name>A5ATL3_VITVI</name>
<dbReference type="PANTHER" id="PTHR48475">
    <property type="entry name" value="RIBONUCLEASE H"/>
    <property type="match status" value="1"/>
</dbReference>
<dbReference type="SUPFAM" id="SSF53098">
    <property type="entry name" value="Ribonuclease H-like"/>
    <property type="match status" value="1"/>
</dbReference>
<reference evidence="2" key="1">
    <citation type="journal article" date="2007" name="PLoS ONE">
        <title>The first genome sequence of an elite grapevine cultivar (Pinot noir Vitis vinifera L.): coping with a highly heterozygous genome.</title>
        <authorList>
            <person name="Velasco R."/>
            <person name="Zharkikh A."/>
            <person name="Troggio M."/>
            <person name="Cartwright D.A."/>
            <person name="Cestaro A."/>
            <person name="Pruss D."/>
            <person name="Pindo M."/>
            <person name="FitzGerald L.M."/>
            <person name="Vezzulli S."/>
            <person name="Reid J."/>
            <person name="Malacarne G."/>
            <person name="Iliev D."/>
            <person name="Coppola G."/>
            <person name="Wardell B."/>
            <person name="Micheletti D."/>
            <person name="Macalma T."/>
            <person name="Facci M."/>
            <person name="Mitchell J.T."/>
            <person name="Perazzolli M."/>
            <person name="Eldredge G."/>
            <person name="Gatto P."/>
            <person name="Oyzerski R."/>
            <person name="Moretto M."/>
            <person name="Gutin N."/>
            <person name="Stefanini M."/>
            <person name="Chen Y."/>
            <person name="Segala C."/>
            <person name="Davenport C."/>
            <person name="Dematte L."/>
            <person name="Mraz A."/>
            <person name="Battilana J."/>
            <person name="Stormo K."/>
            <person name="Costa F."/>
            <person name="Tao Q."/>
            <person name="Si-Ammour A."/>
            <person name="Harkins T."/>
            <person name="Lackey A."/>
            <person name="Perbost C."/>
            <person name="Taillon B."/>
            <person name="Stella A."/>
            <person name="Solovyev V."/>
            <person name="Fawcett J.A."/>
            <person name="Sterck L."/>
            <person name="Vandepoele K."/>
            <person name="Grando S.M."/>
            <person name="Toppo S."/>
            <person name="Moser C."/>
            <person name="Lanchbury J."/>
            <person name="Bogden R."/>
            <person name="Skolnick M."/>
            <person name="Sgaramella V."/>
            <person name="Bhatnagar S.K."/>
            <person name="Fontana P."/>
            <person name="Gutin A."/>
            <person name="Van de Peer Y."/>
            <person name="Salamini F."/>
            <person name="Viola R."/>
        </authorList>
    </citation>
    <scope>NUCLEOTIDE SEQUENCE</scope>
</reference>
<evidence type="ECO:0000259" key="1">
    <source>
        <dbReference type="PROSITE" id="PS50994"/>
    </source>
</evidence>
<accession>A5ATL3</accession>
<dbReference type="GO" id="GO:0003676">
    <property type="term" value="F:nucleic acid binding"/>
    <property type="evidence" value="ECO:0007669"/>
    <property type="project" value="InterPro"/>
</dbReference>
<dbReference type="PROSITE" id="PS50994">
    <property type="entry name" value="INTEGRASE"/>
    <property type="match status" value="1"/>
</dbReference>
<protein>
    <recommendedName>
        <fullName evidence="1">Integrase catalytic domain-containing protein</fullName>
    </recommendedName>
</protein>
<gene>
    <name evidence="2" type="ORF">VITISV_019749</name>
</gene>
<dbReference type="EMBL" id="AM435022">
    <property type="protein sequence ID" value="CAN69379.1"/>
    <property type="molecule type" value="Genomic_DNA"/>
</dbReference>
<dbReference type="AlphaFoldDB" id="A5ATL3"/>